<name>A0A9D4BK77_DREPO</name>
<dbReference type="SUPFAM" id="SSF46966">
    <property type="entry name" value="Spectrin repeat"/>
    <property type="match status" value="1"/>
</dbReference>
<dbReference type="EMBL" id="JAIWYP010000015">
    <property type="protein sequence ID" value="KAH3699004.1"/>
    <property type="molecule type" value="Genomic_DNA"/>
</dbReference>
<dbReference type="Gene3D" id="1.20.58.60">
    <property type="match status" value="1"/>
</dbReference>
<comment type="caution">
    <text evidence="1">The sequence shown here is derived from an EMBL/GenBank/DDBJ whole genome shotgun (WGS) entry which is preliminary data.</text>
</comment>
<dbReference type="AlphaFoldDB" id="A0A9D4BK77"/>
<accession>A0A9D4BK77</accession>
<reference evidence="1" key="2">
    <citation type="submission" date="2020-11" db="EMBL/GenBank/DDBJ databases">
        <authorList>
            <person name="McCartney M.A."/>
            <person name="Auch B."/>
            <person name="Kono T."/>
            <person name="Mallez S."/>
            <person name="Becker A."/>
            <person name="Gohl D.M."/>
            <person name="Silverstein K.A.T."/>
            <person name="Koren S."/>
            <person name="Bechman K.B."/>
            <person name="Herman A."/>
            <person name="Abrahante J.E."/>
            <person name="Garbe J."/>
        </authorList>
    </citation>
    <scope>NUCLEOTIDE SEQUENCE</scope>
    <source>
        <strain evidence="1">Duluth1</strain>
        <tissue evidence="1">Whole animal</tissue>
    </source>
</reference>
<evidence type="ECO:0000313" key="2">
    <source>
        <dbReference type="Proteomes" id="UP000828390"/>
    </source>
</evidence>
<organism evidence="1 2">
    <name type="scientific">Dreissena polymorpha</name>
    <name type="common">Zebra mussel</name>
    <name type="synonym">Mytilus polymorpha</name>
    <dbReference type="NCBI Taxonomy" id="45954"/>
    <lineage>
        <taxon>Eukaryota</taxon>
        <taxon>Metazoa</taxon>
        <taxon>Spiralia</taxon>
        <taxon>Lophotrochozoa</taxon>
        <taxon>Mollusca</taxon>
        <taxon>Bivalvia</taxon>
        <taxon>Autobranchia</taxon>
        <taxon>Heteroconchia</taxon>
        <taxon>Euheterodonta</taxon>
        <taxon>Imparidentia</taxon>
        <taxon>Neoheterodontei</taxon>
        <taxon>Myida</taxon>
        <taxon>Dreissenoidea</taxon>
        <taxon>Dreissenidae</taxon>
        <taxon>Dreissena</taxon>
    </lineage>
</organism>
<protein>
    <submittedName>
        <fullName evidence="1">Uncharacterized protein</fullName>
    </submittedName>
</protein>
<dbReference type="Proteomes" id="UP000828390">
    <property type="component" value="Unassembled WGS sequence"/>
</dbReference>
<evidence type="ECO:0000313" key="1">
    <source>
        <dbReference type="EMBL" id="KAH3699004.1"/>
    </source>
</evidence>
<gene>
    <name evidence="1" type="ORF">DPMN_073950</name>
</gene>
<sequence length="68" mass="7780">MSSALKGRQSILDSLQTDTDRLRASVALCRPGSSRHHDVEDIEKRVSDLRARWDTVKEQVQERYGVLI</sequence>
<proteinExistence type="predicted"/>
<keyword evidence="2" id="KW-1185">Reference proteome</keyword>
<reference evidence="1" key="1">
    <citation type="journal article" date="2019" name="bioRxiv">
        <title>The Genome of the Zebra Mussel, Dreissena polymorpha: A Resource for Invasive Species Research.</title>
        <authorList>
            <person name="McCartney M.A."/>
            <person name="Auch B."/>
            <person name="Kono T."/>
            <person name="Mallez S."/>
            <person name="Zhang Y."/>
            <person name="Obille A."/>
            <person name="Becker A."/>
            <person name="Abrahante J.E."/>
            <person name="Garbe J."/>
            <person name="Badalamenti J.P."/>
            <person name="Herman A."/>
            <person name="Mangelson H."/>
            <person name="Liachko I."/>
            <person name="Sullivan S."/>
            <person name="Sone E.D."/>
            <person name="Koren S."/>
            <person name="Silverstein K.A.T."/>
            <person name="Beckman K.B."/>
            <person name="Gohl D.M."/>
        </authorList>
    </citation>
    <scope>NUCLEOTIDE SEQUENCE</scope>
    <source>
        <strain evidence="1">Duluth1</strain>
        <tissue evidence="1">Whole animal</tissue>
    </source>
</reference>